<name>A0A7W9PFC1_9NOCA</name>
<sequence>MKRGGWGAAVLAVVVMIAGCSILSGGPPAPGSPTRAQLDGLLSVVRVVERRTHPGGYQRGCRSGEGCVFGPAWSDDHDGPGGHDGCDSRNSVLARQLTEVRYRPGSRDCVVVAGVLQDPYTGTRIDFDKAQAREVQIDHVYPLAAAWDMGASAWPLPQRIRFANDIDFTLLAVDGRTNEDKGDRTPADWLPPARAYRCFYAGKYLTAATQYDLPVTVADRDALERVARGCP</sequence>
<dbReference type="Proteomes" id="UP000540412">
    <property type="component" value="Unassembled WGS sequence"/>
</dbReference>
<organism evidence="2 3">
    <name type="scientific">Nocardia transvalensis</name>
    <dbReference type="NCBI Taxonomy" id="37333"/>
    <lineage>
        <taxon>Bacteria</taxon>
        <taxon>Bacillati</taxon>
        <taxon>Actinomycetota</taxon>
        <taxon>Actinomycetes</taxon>
        <taxon>Mycobacteriales</taxon>
        <taxon>Nocardiaceae</taxon>
        <taxon>Nocardia</taxon>
    </lineage>
</organism>
<gene>
    <name evidence="2" type="ORF">BJY24_003742</name>
</gene>
<dbReference type="PANTHER" id="PTHR24094:SF15">
    <property type="entry name" value="AMP-DEPENDENT SYNTHETASE_LIGASE DOMAIN-CONTAINING PROTEIN-RELATED"/>
    <property type="match status" value="1"/>
</dbReference>
<accession>A0A7W9PFC1</accession>
<dbReference type="PANTHER" id="PTHR24094">
    <property type="entry name" value="SECRETED PROTEIN"/>
    <property type="match status" value="1"/>
</dbReference>
<protein>
    <recommendedName>
        <fullName evidence="1">GmrSD restriction endonucleases C-terminal domain-containing protein</fullName>
    </recommendedName>
</protein>
<dbReference type="InterPro" id="IPR011089">
    <property type="entry name" value="GmrSD_C"/>
</dbReference>
<dbReference type="AlphaFoldDB" id="A0A7W9PFC1"/>
<evidence type="ECO:0000259" key="1">
    <source>
        <dbReference type="Pfam" id="PF07510"/>
    </source>
</evidence>
<dbReference type="Pfam" id="PF07510">
    <property type="entry name" value="GmrSD_C"/>
    <property type="match status" value="1"/>
</dbReference>
<feature type="domain" description="GmrSD restriction endonucleases C-terminal" evidence="1">
    <location>
        <begin position="88"/>
        <end position="223"/>
    </location>
</feature>
<reference evidence="2 3" key="1">
    <citation type="submission" date="2020-08" db="EMBL/GenBank/DDBJ databases">
        <title>Sequencing the genomes of 1000 actinobacteria strains.</title>
        <authorList>
            <person name="Klenk H.-P."/>
        </authorList>
    </citation>
    <scope>NUCLEOTIDE SEQUENCE [LARGE SCALE GENOMIC DNA]</scope>
    <source>
        <strain evidence="2 3">DSM 43582</strain>
    </source>
</reference>
<evidence type="ECO:0000313" key="2">
    <source>
        <dbReference type="EMBL" id="MBB5914875.1"/>
    </source>
</evidence>
<dbReference type="PROSITE" id="PS51257">
    <property type="entry name" value="PROKAR_LIPOPROTEIN"/>
    <property type="match status" value="1"/>
</dbReference>
<keyword evidence="3" id="KW-1185">Reference proteome</keyword>
<proteinExistence type="predicted"/>
<comment type="caution">
    <text evidence="2">The sequence shown here is derived from an EMBL/GenBank/DDBJ whole genome shotgun (WGS) entry which is preliminary data.</text>
</comment>
<dbReference type="EMBL" id="JACHIT010000001">
    <property type="protein sequence ID" value="MBB5914875.1"/>
    <property type="molecule type" value="Genomic_DNA"/>
</dbReference>
<evidence type="ECO:0000313" key="3">
    <source>
        <dbReference type="Proteomes" id="UP000540412"/>
    </source>
</evidence>